<dbReference type="Pfam" id="PF13673">
    <property type="entry name" value="Acetyltransf_10"/>
    <property type="match status" value="1"/>
</dbReference>
<dbReference type="Gene3D" id="3.40.630.30">
    <property type="match status" value="1"/>
</dbReference>
<dbReference type="SUPFAM" id="SSF55729">
    <property type="entry name" value="Acyl-CoA N-acyltransferases (Nat)"/>
    <property type="match status" value="1"/>
</dbReference>
<dbReference type="GO" id="GO:0016747">
    <property type="term" value="F:acyltransferase activity, transferring groups other than amino-acyl groups"/>
    <property type="evidence" value="ECO:0007669"/>
    <property type="project" value="InterPro"/>
</dbReference>
<proteinExistence type="predicted"/>
<dbReference type="CDD" id="cd04301">
    <property type="entry name" value="NAT_SF"/>
    <property type="match status" value="1"/>
</dbReference>
<dbReference type="OrthoDB" id="9789605at2"/>
<protein>
    <submittedName>
        <fullName evidence="2">GNAT family N-acetyltransferase</fullName>
    </submittedName>
</protein>
<name>A0A3B7MR80_9BACT</name>
<accession>A0A3B7MR80</accession>
<dbReference type="AlphaFoldDB" id="A0A3B7MR80"/>
<organism evidence="2 3">
    <name type="scientific">Paraflavitalea soli</name>
    <dbReference type="NCBI Taxonomy" id="2315862"/>
    <lineage>
        <taxon>Bacteria</taxon>
        <taxon>Pseudomonadati</taxon>
        <taxon>Bacteroidota</taxon>
        <taxon>Chitinophagia</taxon>
        <taxon>Chitinophagales</taxon>
        <taxon>Chitinophagaceae</taxon>
        <taxon>Paraflavitalea</taxon>
    </lineage>
</organism>
<sequence>MSIDTSRVFLRPVQVTFLEMHEQPANTIPIAFKLDFELLPKPISVSDYRNYYYGVGKEWYWLDRMVMEDHLLHEKINAPNVDIFVLHIEDQPAGFAEFVREKDHVEILYFGLFPAFIGKGYGHYFLQTVIQKAWSYQPKHIQLNTCALDHPNALPIYKKAGFKEVRTTTEERRILK</sequence>
<keyword evidence="3" id="KW-1185">Reference proteome</keyword>
<keyword evidence="2" id="KW-0808">Transferase</keyword>
<dbReference type="Proteomes" id="UP000263900">
    <property type="component" value="Chromosome"/>
</dbReference>
<dbReference type="PROSITE" id="PS51186">
    <property type="entry name" value="GNAT"/>
    <property type="match status" value="1"/>
</dbReference>
<dbReference type="RefSeq" id="WP_119051357.1">
    <property type="nucleotide sequence ID" value="NZ_CP032157.1"/>
</dbReference>
<evidence type="ECO:0000313" key="3">
    <source>
        <dbReference type="Proteomes" id="UP000263900"/>
    </source>
</evidence>
<dbReference type="InterPro" id="IPR016181">
    <property type="entry name" value="Acyl_CoA_acyltransferase"/>
</dbReference>
<feature type="domain" description="N-acetyltransferase" evidence="1">
    <location>
        <begin position="38"/>
        <end position="176"/>
    </location>
</feature>
<dbReference type="EMBL" id="CP032157">
    <property type="protein sequence ID" value="AXY75476.1"/>
    <property type="molecule type" value="Genomic_DNA"/>
</dbReference>
<dbReference type="InterPro" id="IPR000182">
    <property type="entry name" value="GNAT_dom"/>
</dbReference>
<evidence type="ECO:0000259" key="1">
    <source>
        <dbReference type="PROSITE" id="PS51186"/>
    </source>
</evidence>
<reference evidence="2 3" key="1">
    <citation type="submission" date="2018-09" db="EMBL/GenBank/DDBJ databases">
        <title>Genome sequencing of strain 6GH32-13.</title>
        <authorList>
            <person name="Weon H.-Y."/>
            <person name="Heo J."/>
            <person name="Kwon S.-W."/>
        </authorList>
    </citation>
    <scope>NUCLEOTIDE SEQUENCE [LARGE SCALE GENOMIC DNA]</scope>
    <source>
        <strain evidence="2 3">5GH32-13</strain>
    </source>
</reference>
<gene>
    <name evidence="2" type="ORF">D3H65_16475</name>
</gene>
<evidence type="ECO:0000313" key="2">
    <source>
        <dbReference type="EMBL" id="AXY75476.1"/>
    </source>
</evidence>
<dbReference type="KEGG" id="pseg:D3H65_16475"/>